<dbReference type="AlphaFoldDB" id="A0A4Q9PEP3"/>
<dbReference type="EMBL" id="ML145244">
    <property type="protein sequence ID" value="TBU52595.1"/>
    <property type="molecule type" value="Genomic_DNA"/>
</dbReference>
<proteinExistence type="predicted"/>
<keyword evidence="2" id="KW-1185">Reference proteome</keyword>
<feature type="non-terminal residue" evidence="1">
    <location>
        <position position="151"/>
    </location>
</feature>
<name>A0A4Q9PEP3_9APHY</name>
<gene>
    <name evidence="1" type="ORF">BD310DRAFT_789468</name>
</gene>
<evidence type="ECO:0000313" key="2">
    <source>
        <dbReference type="Proteomes" id="UP000292082"/>
    </source>
</evidence>
<dbReference type="Proteomes" id="UP000292082">
    <property type="component" value="Unassembled WGS sequence"/>
</dbReference>
<evidence type="ECO:0000313" key="1">
    <source>
        <dbReference type="EMBL" id="TBU52595.1"/>
    </source>
</evidence>
<organism evidence="1 2">
    <name type="scientific">Dichomitus squalens</name>
    <dbReference type="NCBI Taxonomy" id="114155"/>
    <lineage>
        <taxon>Eukaryota</taxon>
        <taxon>Fungi</taxon>
        <taxon>Dikarya</taxon>
        <taxon>Basidiomycota</taxon>
        <taxon>Agaricomycotina</taxon>
        <taxon>Agaricomycetes</taxon>
        <taxon>Polyporales</taxon>
        <taxon>Polyporaceae</taxon>
        <taxon>Dichomitus</taxon>
    </lineage>
</organism>
<sequence length="151" mass="15929">SVETSAAVAFVALNSVALAQTELNAIQATVFVALNSVAVALSRTGLNAIQAAVFSAALSSVESVVSLLPGIGKQGVSDITKNLFVFQTDALRIVEGFNELVANWLRGHAVEERGIGLVPRRCDRLRNGLSCPSGQGLRPRILFRQGKCPTL</sequence>
<reference evidence="1 2" key="1">
    <citation type="submission" date="2019-01" db="EMBL/GenBank/DDBJ databases">
        <title>Draft genome sequences of three monokaryotic isolates of the white-rot basidiomycete fungus Dichomitus squalens.</title>
        <authorList>
            <consortium name="DOE Joint Genome Institute"/>
            <person name="Lopez S.C."/>
            <person name="Andreopoulos B."/>
            <person name="Pangilinan J."/>
            <person name="Lipzen A."/>
            <person name="Riley R."/>
            <person name="Ahrendt S."/>
            <person name="Ng V."/>
            <person name="Barry K."/>
            <person name="Daum C."/>
            <person name="Grigoriev I.V."/>
            <person name="Hilden K.S."/>
            <person name="Makela M.R."/>
            <person name="de Vries R.P."/>
        </authorList>
    </citation>
    <scope>NUCLEOTIDE SEQUENCE [LARGE SCALE GENOMIC DNA]</scope>
    <source>
        <strain evidence="1 2">CBS 464.89</strain>
    </source>
</reference>
<feature type="non-terminal residue" evidence="1">
    <location>
        <position position="1"/>
    </location>
</feature>
<accession>A0A4Q9PEP3</accession>
<protein>
    <submittedName>
        <fullName evidence="1">Uncharacterized protein</fullName>
    </submittedName>
</protein>